<dbReference type="RefSeq" id="XP_008818991.1">
    <property type="nucleotide sequence ID" value="XM_008820769.1"/>
</dbReference>
<feature type="region of interest" description="Disordered" evidence="2">
    <location>
        <begin position="252"/>
        <end position="280"/>
    </location>
</feature>
<evidence type="ECO:0000256" key="1">
    <source>
        <dbReference type="SAM" id="Coils"/>
    </source>
</evidence>
<feature type="compositionally biased region" description="Acidic residues" evidence="2">
    <location>
        <begin position="439"/>
        <end position="453"/>
    </location>
</feature>
<feature type="compositionally biased region" description="Acidic residues" evidence="2">
    <location>
        <begin position="396"/>
        <end position="412"/>
    </location>
</feature>
<feature type="compositionally biased region" description="Basic and acidic residues" evidence="2">
    <location>
        <begin position="174"/>
        <end position="186"/>
    </location>
</feature>
<dbReference type="Proteomes" id="UP000030640">
    <property type="component" value="Unassembled WGS sequence"/>
</dbReference>
<keyword evidence="1" id="KW-0175">Coiled coil</keyword>
<feature type="compositionally biased region" description="Polar residues" evidence="2">
    <location>
        <begin position="254"/>
        <end position="265"/>
    </location>
</feature>
<organism evidence="3 4">
    <name type="scientific">Plasmodium inui San Antonio 1</name>
    <dbReference type="NCBI Taxonomy" id="1237626"/>
    <lineage>
        <taxon>Eukaryota</taxon>
        <taxon>Sar</taxon>
        <taxon>Alveolata</taxon>
        <taxon>Apicomplexa</taxon>
        <taxon>Aconoidasida</taxon>
        <taxon>Haemosporida</taxon>
        <taxon>Plasmodiidae</taxon>
        <taxon>Plasmodium</taxon>
        <taxon>Plasmodium (Plasmodium)</taxon>
    </lineage>
</organism>
<feature type="compositionally biased region" description="Basic and acidic residues" evidence="2">
    <location>
        <begin position="601"/>
        <end position="628"/>
    </location>
</feature>
<name>W6ZTZ9_9APIC</name>
<dbReference type="VEuPathDB" id="PlasmoDB:C922_05197"/>
<feature type="compositionally biased region" description="Basic and acidic residues" evidence="2">
    <location>
        <begin position="801"/>
        <end position="821"/>
    </location>
</feature>
<gene>
    <name evidence="3" type="ORF">C922_05197</name>
</gene>
<dbReference type="GeneID" id="20040471"/>
<reference evidence="3 4" key="1">
    <citation type="submission" date="2013-02" db="EMBL/GenBank/DDBJ databases">
        <title>The Genome Sequence of Plasmodium inui San Antonio 1.</title>
        <authorList>
            <consortium name="The Broad Institute Genome Sequencing Platform"/>
            <consortium name="The Broad Institute Genome Sequencing Center for Infectious Disease"/>
            <person name="Neafsey D."/>
            <person name="Cheeseman I."/>
            <person name="Volkman S."/>
            <person name="Adams J."/>
            <person name="Walker B."/>
            <person name="Young S.K."/>
            <person name="Zeng Q."/>
            <person name="Gargeya S."/>
            <person name="Fitzgerald M."/>
            <person name="Haas B."/>
            <person name="Abouelleil A."/>
            <person name="Alvarado L."/>
            <person name="Arachchi H.M."/>
            <person name="Berlin A.M."/>
            <person name="Chapman S.B."/>
            <person name="Dewar J."/>
            <person name="Goldberg J."/>
            <person name="Griggs A."/>
            <person name="Gujja S."/>
            <person name="Hansen M."/>
            <person name="Howarth C."/>
            <person name="Imamovic A."/>
            <person name="Larimer J."/>
            <person name="McCowan C."/>
            <person name="Murphy C."/>
            <person name="Neiman D."/>
            <person name="Pearson M."/>
            <person name="Priest M."/>
            <person name="Roberts A."/>
            <person name="Saif S."/>
            <person name="Shea T."/>
            <person name="Sisk P."/>
            <person name="Sykes S."/>
            <person name="Wortman J."/>
            <person name="Nusbaum C."/>
            <person name="Birren B."/>
        </authorList>
    </citation>
    <scope>NUCLEOTIDE SEQUENCE [LARGE SCALE GENOMIC DNA]</scope>
    <source>
        <strain evidence="3 4">San Antonio 1</strain>
    </source>
</reference>
<feature type="region of interest" description="Disordered" evidence="2">
    <location>
        <begin position="749"/>
        <end position="768"/>
    </location>
</feature>
<evidence type="ECO:0000256" key="2">
    <source>
        <dbReference type="SAM" id="MobiDB-lite"/>
    </source>
</evidence>
<dbReference type="EMBL" id="KI965503">
    <property type="protein sequence ID" value="EUD64422.1"/>
    <property type="molecule type" value="Genomic_DNA"/>
</dbReference>
<proteinExistence type="predicted"/>
<feature type="region of interest" description="Disordered" evidence="2">
    <location>
        <begin position="143"/>
        <end position="186"/>
    </location>
</feature>
<feature type="coiled-coil region" evidence="1">
    <location>
        <begin position="19"/>
        <end position="82"/>
    </location>
</feature>
<feature type="region of interest" description="Disordered" evidence="2">
    <location>
        <begin position="573"/>
        <end position="646"/>
    </location>
</feature>
<feature type="compositionally biased region" description="Acidic residues" evidence="2">
    <location>
        <begin position="573"/>
        <end position="600"/>
    </location>
</feature>
<dbReference type="OrthoDB" id="372457at2759"/>
<feature type="compositionally biased region" description="Basic and acidic residues" evidence="2">
    <location>
        <begin position="143"/>
        <end position="152"/>
    </location>
</feature>
<dbReference type="AlphaFoldDB" id="W6ZTZ9"/>
<accession>W6ZTZ9</accession>
<keyword evidence="4" id="KW-1185">Reference proteome</keyword>
<protein>
    <submittedName>
        <fullName evidence="3">Uncharacterized protein</fullName>
    </submittedName>
</protein>
<feature type="region of interest" description="Disordered" evidence="2">
    <location>
        <begin position="799"/>
        <end position="821"/>
    </location>
</feature>
<feature type="region of interest" description="Disordered" evidence="2">
    <location>
        <begin position="364"/>
        <end position="457"/>
    </location>
</feature>
<feature type="compositionally biased region" description="Basic and acidic residues" evidence="2">
    <location>
        <begin position="266"/>
        <end position="279"/>
    </location>
</feature>
<sequence>MSLEFGSDNTLQIRCSYMIEKYKKKLQKVKQLKRDIKASLEKKSKEFYMDRYFLNKEKEHLYSELAKEKEKMEIEHLEKTKELYNSYFADIFLYEQEYYQCIYKVFKNLLLKKEEIDDKERRVLKLQEHARMTLSDRNVSEGLGEKIRENKNAHSNGNEAVEKKTGRAYGASDNHQEKTEHGQDDNHFDIDNLCDLNINEIYQSIILDQGERPHNLSNKGDEFSKSITGLIQEGTHSPQFLDEQYEFGTEQCGREQSGSEQCSNVSRREGRDRGEEGIEKSATCKKHEILELSSLGKGNAPTEELRNRLKREDNSEYDEAIQENVPTSLGQLRQTDWHAGGGREADGHYPQDVRYKHGVMDWDDAAEDDHSGGGKKVTHREDDKESTHSKSGGTEQCEEMSEEREEGEDGEVEPGGSIHFVHQKEEIKCLANEETCKGEEDDQSEYDPNEYDPNEYPPNEYHPSEYHPNGNDAYITSEHLEAAECMQGEEADERHRRSVIDVNPLSHAVKEELRNNDLFEKSEVENRQQDNAELDQVIENNIDFNISSYFSGSYDDIADCAVLERIDEEVVALNDDGGDDDGDGGGDEDDLYYGDDEPEYDMIKERDSGVDPEELKDSSEKDHGREGDTQNGEICTVGDPTEQMNPNRQIGLELQRNQTSPIKKEEYPPQGNNPFSSFKQHINNFYTEYEHMRRFNENNHNIKSSIFNTLYSYDNDYSIPIEKMKTFENYVEEIGQLEPYEHILSFINGGGEEQPAADCDDDPNESSHVIRDRPVETEVNSNLGLHTVKELINYVSASAKENQKEPSVFKKKYRENETTLQ</sequence>
<evidence type="ECO:0000313" key="3">
    <source>
        <dbReference type="EMBL" id="EUD64422.1"/>
    </source>
</evidence>
<feature type="compositionally biased region" description="Basic and acidic residues" evidence="2">
    <location>
        <begin position="379"/>
        <end position="388"/>
    </location>
</feature>
<evidence type="ECO:0000313" key="4">
    <source>
        <dbReference type="Proteomes" id="UP000030640"/>
    </source>
</evidence>